<gene>
    <name evidence="2" type="ORF">JKP88DRAFT_216367</name>
</gene>
<name>A0A835YJB7_9STRA</name>
<dbReference type="Proteomes" id="UP000664859">
    <property type="component" value="Unassembled WGS sequence"/>
</dbReference>
<evidence type="ECO:0008006" key="4">
    <source>
        <dbReference type="Google" id="ProtNLM"/>
    </source>
</evidence>
<evidence type="ECO:0000313" key="2">
    <source>
        <dbReference type="EMBL" id="KAG5176566.1"/>
    </source>
</evidence>
<feature type="chain" id="PRO_5032584079" description="Secreted protein" evidence="1">
    <location>
        <begin position="22"/>
        <end position="76"/>
    </location>
</feature>
<evidence type="ECO:0000313" key="3">
    <source>
        <dbReference type="Proteomes" id="UP000664859"/>
    </source>
</evidence>
<keyword evidence="3" id="KW-1185">Reference proteome</keyword>
<proteinExistence type="predicted"/>
<keyword evidence="1" id="KW-0732">Signal</keyword>
<accession>A0A835YJB7</accession>
<comment type="caution">
    <text evidence="2">The sequence shown here is derived from an EMBL/GenBank/DDBJ whole genome shotgun (WGS) entry which is preliminary data.</text>
</comment>
<protein>
    <recommendedName>
        <fullName evidence="4">Secreted protein</fullName>
    </recommendedName>
</protein>
<dbReference type="AlphaFoldDB" id="A0A835YJB7"/>
<evidence type="ECO:0000256" key="1">
    <source>
        <dbReference type="SAM" id="SignalP"/>
    </source>
</evidence>
<organism evidence="2 3">
    <name type="scientific">Tribonema minus</name>
    <dbReference type="NCBI Taxonomy" id="303371"/>
    <lineage>
        <taxon>Eukaryota</taxon>
        <taxon>Sar</taxon>
        <taxon>Stramenopiles</taxon>
        <taxon>Ochrophyta</taxon>
        <taxon>PX clade</taxon>
        <taxon>Xanthophyceae</taxon>
        <taxon>Tribonematales</taxon>
        <taxon>Tribonemataceae</taxon>
        <taxon>Tribonema</taxon>
    </lineage>
</organism>
<reference evidence="2" key="1">
    <citation type="submission" date="2021-02" db="EMBL/GenBank/DDBJ databases">
        <title>First Annotated Genome of the Yellow-green Alga Tribonema minus.</title>
        <authorList>
            <person name="Mahan K.M."/>
        </authorList>
    </citation>
    <scope>NUCLEOTIDE SEQUENCE</scope>
    <source>
        <strain evidence="2">UTEX B ZZ1240</strain>
    </source>
</reference>
<feature type="signal peptide" evidence="1">
    <location>
        <begin position="1"/>
        <end position="21"/>
    </location>
</feature>
<sequence length="76" mass="8048">MGAAWVCLSSGVPVTVTVVDAASDHHVCCTLDCVSVAQGHAGRRSSVTRCGSQATMPQKPERMTWCHKYSDLADAL</sequence>
<dbReference type="EMBL" id="JAFCMP010000536">
    <property type="protein sequence ID" value="KAG5176566.1"/>
    <property type="molecule type" value="Genomic_DNA"/>
</dbReference>